<organism evidence="13 14">
    <name type="scientific">Panicum miliaceum</name>
    <name type="common">Proso millet</name>
    <name type="synonym">Broomcorn millet</name>
    <dbReference type="NCBI Taxonomy" id="4540"/>
    <lineage>
        <taxon>Eukaryota</taxon>
        <taxon>Viridiplantae</taxon>
        <taxon>Streptophyta</taxon>
        <taxon>Embryophyta</taxon>
        <taxon>Tracheophyta</taxon>
        <taxon>Spermatophyta</taxon>
        <taxon>Magnoliopsida</taxon>
        <taxon>Liliopsida</taxon>
        <taxon>Poales</taxon>
        <taxon>Poaceae</taxon>
        <taxon>PACMAD clade</taxon>
        <taxon>Panicoideae</taxon>
        <taxon>Panicodae</taxon>
        <taxon>Paniceae</taxon>
        <taxon>Panicinae</taxon>
        <taxon>Panicum</taxon>
        <taxon>Panicum sect. Panicum</taxon>
    </lineage>
</organism>
<dbReference type="Proteomes" id="UP000275267">
    <property type="component" value="Unassembled WGS sequence"/>
</dbReference>
<dbReference type="GO" id="GO:0009734">
    <property type="term" value="P:auxin-activated signaling pathway"/>
    <property type="evidence" value="ECO:0007669"/>
    <property type="project" value="UniProtKB-UniRule"/>
</dbReference>
<comment type="caution">
    <text evidence="13">The sequence shown here is derived from an EMBL/GenBank/DDBJ whole genome shotgun (WGS) entry which is preliminary data.</text>
</comment>
<dbReference type="SUPFAM" id="SSF54277">
    <property type="entry name" value="CAD &amp; PB1 domains"/>
    <property type="match status" value="1"/>
</dbReference>
<dbReference type="PANTHER" id="PTHR31734:SF250">
    <property type="entry name" value="AUXIN-RESPONSIVE PROTEIN IAA26"/>
    <property type="match status" value="1"/>
</dbReference>
<keyword evidence="6 10" id="KW-0805">Transcription regulation</keyword>
<evidence type="ECO:0000256" key="10">
    <source>
        <dbReference type="RuleBase" id="RU004549"/>
    </source>
</evidence>
<feature type="compositionally biased region" description="Polar residues" evidence="11">
    <location>
        <begin position="26"/>
        <end position="35"/>
    </location>
</feature>
<keyword evidence="5 10" id="KW-0678">Repressor</keyword>
<evidence type="ECO:0000256" key="4">
    <source>
        <dbReference type="ARBA" id="ARBA00011726"/>
    </source>
</evidence>
<dbReference type="PROSITE" id="PS51745">
    <property type="entry name" value="PB1"/>
    <property type="match status" value="1"/>
</dbReference>
<dbReference type="STRING" id="4540.A0A3L6QXE0"/>
<evidence type="ECO:0000256" key="7">
    <source>
        <dbReference type="ARBA" id="ARBA00023163"/>
    </source>
</evidence>
<evidence type="ECO:0000256" key="5">
    <source>
        <dbReference type="ARBA" id="ARBA00022491"/>
    </source>
</evidence>
<evidence type="ECO:0000256" key="3">
    <source>
        <dbReference type="ARBA" id="ARBA00006728"/>
    </source>
</evidence>
<dbReference type="AlphaFoldDB" id="A0A3L6QXE0"/>
<evidence type="ECO:0000256" key="6">
    <source>
        <dbReference type="ARBA" id="ARBA00023015"/>
    </source>
</evidence>
<comment type="subunit">
    <text evidence="4 10">Homodimers and heterodimers.</text>
</comment>
<dbReference type="GO" id="GO:0005634">
    <property type="term" value="C:nucleus"/>
    <property type="evidence" value="ECO:0007669"/>
    <property type="project" value="UniProtKB-SubCell"/>
</dbReference>
<feature type="region of interest" description="Disordered" evidence="11">
    <location>
        <begin position="104"/>
        <end position="124"/>
    </location>
</feature>
<protein>
    <recommendedName>
        <fullName evidence="10">Auxin-responsive protein</fullName>
    </recommendedName>
</protein>
<comment type="subcellular location">
    <subcellularLocation>
        <location evidence="2 10">Nucleus</location>
    </subcellularLocation>
</comment>
<dbReference type="InterPro" id="IPR003311">
    <property type="entry name" value="AUX_IAA"/>
</dbReference>
<evidence type="ECO:0000313" key="14">
    <source>
        <dbReference type="Proteomes" id="UP000275267"/>
    </source>
</evidence>
<evidence type="ECO:0000256" key="9">
    <source>
        <dbReference type="ARBA" id="ARBA00023294"/>
    </source>
</evidence>
<name>A0A3L6QXE0_PANMI</name>
<evidence type="ECO:0000313" key="13">
    <source>
        <dbReference type="EMBL" id="RLM87385.1"/>
    </source>
</evidence>
<reference evidence="14" key="1">
    <citation type="journal article" date="2019" name="Nat. Commun.">
        <title>The genome of broomcorn millet.</title>
        <authorList>
            <person name="Zou C."/>
            <person name="Miki D."/>
            <person name="Li D."/>
            <person name="Tang Q."/>
            <person name="Xiao L."/>
            <person name="Rajput S."/>
            <person name="Deng P."/>
            <person name="Jia W."/>
            <person name="Huang R."/>
            <person name="Zhang M."/>
            <person name="Sun Y."/>
            <person name="Hu J."/>
            <person name="Fu X."/>
            <person name="Schnable P.S."/>
            <person name="Li F."/>
            <person name="Zhang H."/>
            <person name="Feng B."/>
            <person name="Zhu X."/>
            <person name="Liu R."/>
            <person name="Schnable J.C."/>
            <person name="Zhu J.-K."/>
            <person name="Zhang H."/>
        </authorList>
    </citation>
    <scope>NUCLEOTIDE SEQUENCE [LARGE SCALE GENOMIC DNA]</scope>
</reference>
<feature type="domain" description="PB1" evidence="12">
    <location>
        <begin position="210"/>
        <end position="295"/>
    </location>
</feature>
<evidence type="ECO:0000256" key="2">
    <source>
        <dbReference type="ARBA" id="ARBA00004123"/>
    </source>
</evidence>
<feature type="region of interest" description="Disordered" evidence="11">
    <location>
        <begin position="186"/>
        <end position="208"/>
    </location>
</feature>
<keyword evidence="7 10" id="KW-0804">Transcription</keyword>
<dbReference type="EMBL" id="PQIB02000011">
    <property type="protein sequence ID" value="RLM87385.1"/>
    <property type="molecule type" value="Genomic_DNA"/>
</dbReference>
<dbReference type="Pfam" id="PF02309">
    <property type="entry name" value="AUX_IAA"/>
    <property type="match status" value="1"/>
</dbReference>
<keyword evidence="8 10" id="KW-0539">Nucleus</keyword>
<evidence type="ECO:0000256" key="8">
    <source>
        <dbReference type="ARBA" id="ARBA00023242"/>
    </source>
</evidence>
<dbReference type="InterPro" id="IPR053793">
    <property type="entry name" value="PB1-like"/>
</dbReference>
<feature type="compositionally biased region" description="Low complexity" evidence="11">
    <location>
        <begin position="51"/>
        <end position="65"/>
    </location>
</feature>
<dbReference type="InterPro" id="IPR033389">
    <property type="entry name" value="AUX/IAA_dom"/>
</dbReference>
<dbReference type="OrthoDB" id="1926344at2759"/>
<comment type="similarity">
    <text evidence="3 10">Belongs to the Aux/IAA family.</text>
</comment>
<feature type="region of interest" description="Disordered" evidence="11">
    <location>
        <begin position="1"/>
        <end position="82"/>
    </location>
</feature>
<dbReference type="GO" id="GO:0006355">
    <property type="term" value="P:regulation of DNA-templated transcription"/>
    <property type="evidence" value="ECO:0007669"/>
    <property type="project" value="InterPro"/>
</dbReference>
<evidence type="ECO:0000256" key="1">
    <source>
        <dbReference type="ARBA" id="ARBA00002159"/>
    </source>
</evidence>
<comment type="function">
    <text evidence="1 10">Aux/IAA proteins are short-lived transcriptional factors that function as repressors of early auxin response genes at low auxin concentrations.</text>
</comment>
<proteinExistence type="inferred from homology"/>
<accession>A0A3L6QXE0</accession>
<sequence length="305" mass="32730">MTPHEIPARPGSHGGRHAATRERQETGASTWQQPVGPTEDTVPGLRPAGLRCRPAPNPAAGAPARLRSRAAVPGPNDPTGNRILCNRSQPRCPPRHRIVLAGSGTVPPAPSPGPPQRISCPDALPRRTNGIYTGQSRSSMIISPPQSSRLTQLHHLESSSDLSSPTRMAGYGNDGVDLTELTLGPPGVNARKARPARKNGQPPSSSASMQAFVKVSMDGTPYLRKVDVAAYDDYGELVEALNEMFCCCSIGLMDGYGEWEHAVVYEDGDGDWMLVGDVPWEMFVTSCKRMRVMRSCEARGLSSNA</sequence>
<keyword evidence="9 10" id="KW-0927">Auxin signaling pathway</keyword>
<dbReference type="Gene3D" id="3.10.20.90">
    <property type="entry name" value="Phosphatidylinositol 3-kinase Catalytic Subunit, Chain A, domain 1"/>
    <property type="match status" value="1"/>
</dbReference>
<evidence type="ECO:0000259" key="12">
    <source>
        <dbReference type="PROSITE" id="PS51745"/>
    </source>
</evidence>
<dbReference type="PANTHER" id="PTHR31734">
    <property type="entry name" value="AUXIN-RESPONSIVE PROTEIN IAA17"/>
    <property type="match status" value="1"/>
</dbReference>
<gene>
    <name evidence="13" type="ORF">C2845_PM04G21170</name>
</gene>
<keyword evidence="14" id="KW-1185">Reference proteome</keyword>
<evidence type="ECO:0000256" key="11">
    <source>
        <dbReference type="SAM" id="MobiDB-lite"/>
    </source>
</evidence>